<dbReference type="InterPro" id="IPR002109">
    <property type="entry name" value="Glutaredoxin"/>
</dbReference>
<comment type="caution">
    <text evidence="2">The sequence shown here is derived from an EMBL/GenBank/DDBJ whole genome shotgun (WGS) entry which is preliminary data.</text>
</comment>
<sequence>MALKRHKVTVYTMSLCPVCKMVKDFLQLNEIPYEEIKIDLNPFAFVKIIANTGMLTVPANEY</sequence>
<dbReference type="InterPro" id="IPR036249">
    <property type="entry name" value="Thioredoxin-like_sf"/>
</dbReference>
<evidence type="ECO:0000313" key="2">
    <source>
        <dbReference type="EMBL" id="MCU9594564.1"/>
    </source>
</evidence>
<feature type="domain" description="Glutaredoxin" evidence="1">
    <location>
        <begin position="8"/>
        <end position="58"/>
    </location>
</feature>
<reference evidence="2 3" key="1">
    <citation type="submission" date="2022-10" db="EMBL/GenBank/DDBJ databases">
        <title>Description of Fervidibacillus gen. nov. in the family Fervidibacillaceae fam. nov. with two species, Fervidibacillus albus sp. nov., and Fervidibacillus halotolerans sp. nov., isolated from tidal flat sediments.</title>
        <authorList>
            <person name="Kwon K.K."/>
            <person name="Yang S.-H."/>
        </authorList>
    </citation>
    <scope>NUCLEOTIDE SEQUENCE [LARGE SCALE GENOMIC DNA]</scope>
    <source>
        <strain evidence="2 3">DSM 23332</strain>
    </source>
</reference>
<dbReference type="CDD" id="cd02976">
    <property type="entry name" value="NrdH"/>
    <property type="match status" value="1"/>
</dbReference>
<dbReference type="Pfam" id="PF00462">
    <property type="entry name" value="Glutaredoxin"/>
    <property type="match status" value="1"/>
</dbReference>
<dbReference type="Proteomes" id="UP001208656">
    <property type="component" value="Unassembled WGS sequence"/>
</dbReference>
<gene>
    <name evidence="2" type="ORF">OEV82_08850</name>
</gene>
<dbReference type="Gene3D" id="3.40.30.10">
    <property type="entry name" value="Glutaredoxin"/>
    <property type="match status" value="1"/>
</dbReference>
<name>A0ABT2WFU3_9BACI</name>
<accession>A0ABT2WFU3</accession>
<keyword evidence="3" id="KW-1185">Reference proteome</keyword>
<proteinExistence type="predicted"/>
<evidence type="ECO:0000259" key="1">
    <source>
        <dbReference type="Pfam" id="PF00462"/>
    </source>
</evidence>
<organism evidence="2 3">
    <name type="scientific">Pallidibacillus thermolactis</name>
    <dbReference type="NCBI Taxonomy" id="251051"/>
    <lineage>
        <taxon>Bacteria</taxon>
        <taxon>Bacillati</taxon>
        <taxon>Bacillota</taxon>
        <taxon>Bacilli</taxon>
        <taxon>Bacillales</taxon>
        <taxon>Bacillaceae</taxon>
        <taxon>Pallidibacillus</taxon>
    </lineage>
</organism>
<dbReference type="EMBL" id="JAOUSE010000024">
    <property type="protein sequence ID" value="MCU9594564.1"/>
    <property type="molecule type" value="Genomic_DNA"/>
</dbReference>
<protein>
    <submittedName>
        <fullName evidence="2">Glutaredoxin family protein</fullName>
    </submittedName>
</protein>
<dbReference type="RefSeq" id="WP_173657688.1">
    <property type="nucleotide sequence ID" value="NZ_JAOUSE010000024.1"/>
</dbReference>
<dbReference type="PROSITE" id="PS51354">
    <property type="entry name" value="GLUTAREDOXIN_2"/>
    <property type="match status" value="1"/>
</dbReference>
<evidence type="ECO:0000313" key="3">
    <source>
        <dbReference type="Proteomes" id="UP001208656"/>
    </source>
</evidence>
<dbReference type="SUPFAM" id="SSF52833">
    <property type="entry name" value="Thioredoxin-like"/>
    <property type="match status" value="1"/>
</dbReference>